<sequence length="370" mass="40563">MNAMRTWITAALAIVLLAGPASAREFDPKTVYQDVSPRVVLITGFEPGEKFQGMGTGSIIREDGLVLTNAHVVINAKAGRPFSQLRIFLKPPRLTGNLKQDTKKRFKARLLIHNRDLDLALLQIESPSGSYPPVGFLNANEIGIGDRVLAIGHPESGGLWTLTTGTISSYRDDFQNIPGKNVFQTETSLNRGNSGGPLLDANGLMVGINSNIARKSQDGLAITDINFSIKSNVAVAWLNDNGYHFGYTQVAKVESPYEPTGIVPMPKDPKVEAEPESKTVTHPQKEKTLGKPKPQVKPVQPKPKPEPQPNTGNTSPEPGPKPEAEILTEKRPYKMDDLFAATEEELEGMMDDIKKKLKGRNKGRFNFDDF</sequence>
<dbReference type="EMBL" id="OX336137">
    <property type="protein sequence ID" value="CAI2716974.1"/>
    <property type="molecule type" value="Genomic_DNA"/>
</dbReference>
<evidence type="ECO:0000256" key="4">
    <source>
        <dbReference type="SAM" id="MobiDB-lite"/>
    </source>
</evidence>
<keyword evidence="3" id="KW-0378">Hydrolase</keyword>
<dbReference type="InterPro" id="IPR051201">
    <property type="entry name" value="Chloro_Bact_Ser_Proteases"/>
</dbReference>
<feature type="signal peptide" evidence="5">
    <location>
        <begin position="1"/>
        <end position="23"/>
    </location>
</feature>
<feature type="compositionally biased region" description="Basic and acidic residues" evidence="4">
    <location>
        <begin position="320"/>
        <end position="337"/>
    </location>
</feature>
<evidence type="ECO:0000313" key="6">
    <source>
        <dbReference type="EMBL" id="CAI2716974.1"/>
    </source>
</evidence>
<keyword evidence="5" id="KW-0732">Signal</keyword>
<protein>
    <submittedName>
        <fullName evidence="6">Trypsin-like serine proteases, typically periplasmic, contain C-terminal pdz domain-protein</fullName>
    </submittedName>
</protein>
<dbReference type="SUPFAM" id="SSF50494">
    <property type="entry name" value="Trypsin-like serine proteases"/>
    <property type="match status" value="1"/>
</dbReference>
<evidence type="ECO:0000256" key="1">
    <source>
        <dbReference type="ARBA" id="ARBA00010541"/>
    </source>
</evidence>
<dbReference type="Proteomes" id="UP001157733">
    <property type="component" value="Chromosome"/>
</dbReference>
<name>A0ABM9HA07_9BACT</name>
<dbReference type="PRINTS" id="PR00834">
    <property type="entry name" value="PROTEASES2C"/>
</dbReference>
<accession>A0ABM9HA07</accession>
<dbReference type="InterPro" id="IPR009003">
    <property type="entry name" value="Peptidase_S1_PA"/>
</dbReference>
<dbReference type="InterPro" id="IPR001940">
    <property type="entry name" value="Peptidase_S1C"/>
</dbReference>
<organism evidence="6 7">
    <name type="scientific">Nitrospina watsonii</name>
    <dbReference type="NCBI Taxonomy" id="1323948"/>
    <lineage>
        <taxon>Bacteria</taxon>
        <taxon>Pseudomonadati</taxon>
        <taxon>Nitrospinota/Tectimicrobiota group</taxon>
        <taxon>Nitrospinota</taxon>
        <taxon>Nitrospinia</taxon>
        <taxon>Nitrospinales</taxon>
        <taxon>Nitrospinaceae</taxon>
        <taxon>Nitrospina</taxon>
    </lineage>
</organism>
<feature type="chain" id="PRO_5046807129" evidence="5">
    <location>
        <begin position="24"/>
        <end position="370"/>
    </location>
</feature>
<evidence type="ECO:0000256" key="2">
    <source>
        <dbReference type="ARBA" id="ARBA00022670"/>
    </source>
</evidence>
<gene>
    <name evidence="6" type="ORF">NSPWAT_0115</name>
</gene>
<dbReference type="Pfam" id="PF13365">
    <property type="entry name" value="Trypsin_2"/>
    <property type="match status" value="1"/>
</dbReference>
<feature type="region of interest" description="Disordered" evidence="4">
    <location>
        <begin position="259"/>
        <end position="337"/>
    </location>
</feature>
<evidence type="ECO:0000256" key="5">
    <source>
        <dbReference type="SAM" id="SignalP"/>
    </source>
</evidence>
<proteinExistence type="inferred from homology"/>
<dbReference type="PANTHER" id="PTHR43343">
    <property type="entry name" value="PEPTIDASE S12"/>
    <property type="match status" value="1"/>
</dbReference>
<keyword evidence="2" id="KW-0645">Protease</keyword>
<dbReference type="InterPro" id="IPR043504">
    <property type="entry name" value="Peptidase_S1_PA_chymotrypsin"/>
</dbReference>
<feature type="compositionally biased region" description="Basic and acidic residues" evidence="4">
    <location>
        <begin position="267"/>
        <end position="289"/>
    </location>
</feature>
<evidence type="ECO:0000313" key="7">
    <source>
        <dbReference type="Proteomes" id="UP001157733"/>
    </source>
</evidence>
<dbReference type="Gene3D" id="2.40.10.10">
    <property type="entry name" value="Trypsin-like serine proteases"/>
    <property type="match status" value="2"/>
</dbReference>
<comment type="similarity">
    <text evidence="1">Belongs to the peptidase S1C family.</text>
</comment>
<evidence type="ECO:0000256" key="3">
    <source>
        <dbReference type="ARBA" id="ARBA00022801"/>
    </source>
</evidence>
<dbReference type="PANTHER" id="PTHR43343:SF3">
    <property type="entry name" value="PROTEASE DO-LIKE 8, CHLOROPLASTIC"/>
    <property type="match status" value="1"/>
</dbReference>
<keyword evidence="7" id="KW-1185">Reference proteome</keyword>
<reference evidence="6 7" key="1">
    <citation type="submission" date="2022-09" db="EMBL/GenBank/DDBJ databases">
        <authorList>
            <person name="Kop L."/>
        </authorList>
    </citation>
    <scope>NUCLEOTIDE SEQUENCE [LARGE SCALE GENOMIC DNA]</scope>
    <source>
        <strain evidence="6 7">347</strain>
    </source>
</reference>